<dbReference type="OrthoDB" id="6025396at2"/>
<dbReference type="EMBL" id="FUZV01000001">
    <property type="protein sequence ID" value="SKC60867.1"/>
    <property type="molecule type" value="Genomic_DNA"/>
</dbReference>
<gene>
    <name evidence="1" type="ORF">SAMN06296058_1531</name>
</gene>
<keyword evidence="2" id="KW-1185">Reference proteome</keyword>
<accession>A0A1T5KB27</accession>
<protein>
    <submittedName>
        <fullName evidence="1">Uncharacterized protein</fullName>
    </submittedName>
</protein>
<sequence length="94" mass="10875">MSDEHDDAVLQTLMDRLLRFRLPRLLAIKDRVDQGEPLTDDDIAFLKASMTDAQDSQHYVVRNPEYHEIGVRIVQLYSHIVSKAVENEQRRGGQ</sequence>
<organism evidence="1 2">
    <name type="scientific">Pseudoxanthomonas indica</name>
    <dbReference type="NCBI Taxonomy" id="428993"/>
    <lineage>
        <taxon>Bacteria</taxon>
        <taxon>Pseudomonadati</taxon>
        <taxon>Pseudomonadota</taxon>
        <taxon>Gammaproteobacteria</taxon>
        <taxon>Lysobacterales</taxon>
        <taxon>Lysobacteraceae</taxon>
        <taxon>Pseudoxanthomonas</taxon>
    </lineage>
</organism>
<evidence type="ECO:0000313" key="2">
    <source>
        <dbReference type="Proteomes" id="UP000190341"/>
    </source>
</evidence>
<proteinExistence type="predicted"/>
<dbReference type="RefSeq" id="WP_079723822.1">
    <property type="nucleotide sequence ID" value="NZ_BMCL01000002.1"/>
</dbReference>
<dbReference type="AlphaFoldDB" id="A0A1T5KB27"/>
<name>A0A1T5KB27_9GAMM</name>
<dbReference type="Proteomes" id="UP000190341">
    <property type="component" value="Unassembled WGS sequence"/>
</dbReference>
<reference evidence="1 2" key="1">
    <citation type="submission" date="2017-02" db="EMBL/GenBank/DDBJ databases">
        <authorList>
            <person name="Peterson S.W."/>
        </authorList>
    </citation>
    <scope>NUCLEOTIDE SEQUENCE [LARGE SCALE GENOMIC DNA]</scope>
    <source>
        <strain evidence="1 2">P15</strain>
    </source>
</reference>
<evidence type="ECO:0000313" key="1">
    <source>
        <dbReference type="EMBL" id="SKC60867.1"/>
    </source>
</evidence>
<dbReference type="STRING" id="428993.SAMN06296058_1531"/>